<keyword evidence="8 9" id="KW-0456">Lyase</keyword>
<dbReference type="PROSITE" id="PS01029">
    <property type="entry name" value="DEHYDROQUINASE_II"/>
    <property type="match status" value="1"/>
</dbReference>
<comment type="caution">
    <text evidence="11">The sequence shown here is derived from an EMBL/GenBank/DDBJ whole genome shotgun (WGS) entry which is preliminary data.</text>
</comment>
<comment type="pathway">
    <text evidence="3 9">Metabolic intermediate biosynthesis; chorismate biosynthesis; chorismate from D-erythrose 4-phosphate and phosphoenolpyruvate: step 3/7.</text>
</comment>
<feature type="binding site" evidence="9">
    <location>
        <position position="139"/>
    </location>
    <ligand>
        <name>substrate</name>
    </ligand>
</feature>
<proteinExistence type="inferred from homology"/>
<gene>
    <name evidence="9" type="primary">aroQ</name>
    <name evidence="11" type="ORF">DFR50_15321</name>
</gene>
<evidence type="ECO:0000256" key="4">
    <source>
        <dbReference type="ARBA" id="ARBA00011037"/>
    </source>
</evidence>
<feature type="region of interest" description="Disordered" evidence="10">
    <location>
        <begin position="29"/>
        <end position="52"/>
    </location>
</feature>
<dbReference type="NCBIfam" id="NF003806">
    <property type="entry name" value="PRK05395.1-3"/>
    <property type="match status" value="1"/>
</dbReference>
<dbReference type="PANTHER" id="PTHR21272:SF3">
    <property type="entry name" value="CATABOLIC 3-DEHYDROQUINASE"/>
    <property type="match status" value="1"/>
</dbReference>
<comment type="similarity">
    <text evidence="4 9">Belongs to the type-II 3-dehydroquinase family.</text>
</comment>
<sequence length="207" mass="22218">MSDARVGAARSERVRLRVAEADIGVEAAATSDGAIPGPDGDRVASGSGLSRMTDEREDVSRIVLVLNGPNLNLLGKRQPEIYGRETLADVEADCRRLAGELGLEIEFRQSNREYEIIDWIHEARGRVAGVVINPAAFTHTSVAILDALHAFEGPIIEVHISNVHKREEFRHRSYVSAVASGVIVGCGTQGYALALRRIAALVGAEAG</sequence>
<feature type="active site" description="Proton acceptor" evidence="9">
    <location>
        <position position="82"/>
    </location>
</feature>
<keyword evidence="12" id="KW-1185">Reference proteome</keyword>
<dbReference type="EMBL" id="QNRK01000053">
    <property type="protein sequence ID" value="RBP02321.1"/>
    <property type="molecule type" value="Genomic_DNA"/>
</dbReference>
<dbReference type="GO" id="GO:0019631">
    <property type="term" value="P:quinate catabolic process"/>
    <property type="evidence" value="ECO:0007669"/>
    <property type="project" value="TreeGrafter"/>
</dbReference>
<feature type="active site" description="Proton donor" evidence="9">
    <location>
        <position position="159"/>
    </location>
</feature>
<dbReference type="GO" id="GO:0003855">
    <property type="term" value="F:3-dehydroquinate dehydratase activity"/>
    <property type="evidence" value="ECO:0007669"/>
    <property type="project" value="UniProtKB-UniRule"/>
</dbReference>
<dbReference type="GO" id="GO:0008652">
    <property type="term" value="P:amino acid biosynthetic process"/>
    <property type="evidence" value="ECO:0007669"/>
    <property type="project" value="UniProtKB-KW"/>
</dbReference>
<feature type="site" description="Transition state stabilizer" evidence="9">
    <location>
        <position position="77"/>
    </location>
</feature>
<evidence type="ECO:0000313" key="11">
    <source>
        <dbReference type="EMBL" id="RBP02321.1"/>
    </source>
</evidence>
<reference evidence="11 12" key="1">
    <citation type="submission" date="2018-06" db="EMBL/GenBank/DDBJ databases">
        <title>Genomic Encyclopedia of Type Strains, Phase IV (KMG-IV): sequencing the most valuable type-strain genomes for metagenomic binning, comparative biology and taxonomic classification.</title>
        <authorList>
            <person name="Goeker M."/>
        </authorList>
    </citation>
    <scope>NUCLEOTIDE SEQUENCE [LARGE SCALE GENOMIC DNA]</scope>
    <source>
        <strain evidence="11 12">DSM 24875</strain>
    </source>
</reference>
<dbReference type="NCBIfam" id="TIGR01088">
    <property type="entry name" value="aroQ"/>
    <property type="match status" value="1"/>
</dbReference>
<evidence type="ECO:0000256" key="9">
    <source>
        <dbReference type="HAMAP-Rule" id="MF_00169"/>
    </source>
</evidence>
<dbReference type="NCBIfam" id="NF003805">
    <property type="entry name" value="PRK05395.1-2"/>
    <property type="match status" value="1"/>
</dbReference>
<dbReference type="InterPro" id="IPR036441">
    <property type="entry name" value="DHquinase_II_sf"/>
</dbReference>
<comment type="function">
    <text evidence="2 9">Catalyzes a trans-dehydration via an enolate intermediate.</text>
</comment>
<feature type="binding site" evidence="9">
    <location>
        <begin position="160"/>
        <end position="161"/>
    </location>
    <ligand>
        <name>substrate</name>
    </ligand>
</feature>
<dbReference type="EC" id="4.2.1.10" evidence="6 9"/>
<keyword evidence="9" id="KW-0028">Amino-acid biosynthesis</keyword>
<protein>
    <recommendedName>
        <fullName evidence="6 9">3-dehydroquinate dehydratase</fullName>
        <shortName evidence="9">3-dehydroquinase</shortName>
        <ecNumber evidence="6 9">4.2.1.10</ecNumber>
    </recommendedName>
    <alternativeName>
        <fullName evidence="9">Type II DHQase</fullName>
    </alternativeName>
</protein>
<evidence type="ECO:0000256" key="5">
    <source>
        <dbReference type="ARBA" id="ARBA00011193"/>
    </source>
</evidence>
<dbReference type="CDD" id="cd00466">
    <property type="entry name" value="DHQase_II"/>
    <property type="match status" value="1"/>
</dbReference>
<name>A0A366EIS7_9HYPH</name>
<dbReference type="Proteomes" id="UP000253529">
    <property type="component" value="Unassembled WGS sequence"/>
</dbReference>
<evidence type="ECO:0000256" key="6">
    <source>
        <dbReference type="ARBA" id="ARBA00012060"/>
    </source>
</evidence>
<dbReference type="HAMAP" id="MF_00169">
    <property type="entry name" value="AroQ"/>
    <property type="match status" value="1"/>
</dbReference>
<evidence type="ECO:0000256" key="10">
    <source>
        <dbReference type="SAM" id="MobiDB-lite"/>
    </source>
</evidence>
<dbReference type="Gene3D" id="3.40.50.9100">
    <property type="entry name" value="Dehydroquinase, class II"/>
    <property type="match status" value="1"/>
</dbReference>
<evidence type="ECO:0000256" key="1">
    <source>
        <dbReference type="ARBA" id="ARBA00001864"/>
    </source>
</evidence>
<dbReference type="Pfam" id="PF01220">
    <property type="entry name" value="DHquinase_II"/>
    <property type="match status" value="1"/>
</dbReference>
<comment type="subunit">
    <text evidence="5 9">Homododecamer.</text>
</comment>
<evidence type="ECO:0000256" key="2">
    <source>
        <dbReference type="ARBA" id="ARBA00003924"/>
    </source>
</evidence>
<dbReference type="InterPro" id="IPR001874">
    <property type="entry name" value="DHquinase_II"/>
</dbReference>
<accession>A0A366EIS7</accession>
<dbReference type="GO" id="GO:0009073">
    <property type="term" value="P:aromatic amino acid family biosynthetic process"/>
    <property type="evidence" value="ECO:0007669"/>
    <property type="project" value="UniProtKB-KW"/>
</dbReference>
<dbReference type="NCBIfam" id="NF003807">
    <property type="entry name" value="PRK05395.1-4"/>
    <property type="match status" value="1"/>
</dbReference>
<comment type="catalytic activity">
    <reaction evidence="1 9">
        <text>3-dehydroquinate = 3-dehydroshikimate + H2O</text>
        <dbReference type="Rhea" id="RHEA:21096"/>
        <dbReference type="ChEBI" id="CHEBI:15377"/>
        <dbReference type="ChEBI" id="CHEBI:16630"/>
        <dbReference type="ChEBI" id="CHEBI:32364"/>
        <dbReference type="EC" id="4.2.1.10"/>
    </reaction>
</comment>
<evidence type="ECO:0000256" key="3">
    <source>
        <dbReference type="ARBA" id="ARBA00004902"/>
    </source>
</evidence>
<evidence type="ECO:0000313" key="12">
    <source>
        <dbReference type="Proteomes" id="UP000253529"/>
    </source>
</evidence>
<dbReference type="SUPFAM" id="SSF52304">
    <property type="entry name" value="Type II 3-dehydroquinate dehydratase"/>
    <property type="match status" value="1"/>
</dbReference>
<dbReference type="UniPathway" id="UPA00053">
    <property type="reaction ID" value="UER00086"/>
</dbReference>
<organism evidence="11 12">
    <name type="scientific">Roseiarcus fermentans</name>
    <dbReference type="NCBI Taxonomy" id="1473586"/>
    <lineage>
        <taxon>Bacteria</taxon>
        <taxon>Pseudomonadati</taxon>
        <taxon>Pseudomonadota</taxon>
        <taxon>Alphaproteobacteria</taxon>
        <taxon>Hyphomicrobiales</taxon>
        <taxon>Roseiarcaceae</taxon>
        <taxon>Roseiarcus</taxon>
    </lineage>
</organism>
<dbReference type="AlphaFoldDB" id="A0A366EIS7"/>
<feature type="binding site" evidence="9">
    <location>
        <position position="170"/>
    </location>
    <ligand>
        <name>substrate</name>
    </ligand>
</feature>
<feature type="binding site" evidence="9">
    <location>
        <position position="133"/>
    </location>
    <ligand>
        <name>substrate</name>
    </ligand>
</feature>
<feature type="binding site" evidence="9">
    <location>
        <position position="146"/>
    </location>
    <ligand>
        <name>substrate</name>
    </ligand>
</feature>
<dbReference type="InterPro" id="IPR018509">
    <property type="entry name" value="DHquinase_II_CS"/>
</dbReference>
<evidence type="ECO:0000256" key="8">
    <source>
        <dbReference type="ARBA" id="ARBA00023239"/>
    </source>
</evidence>
<evidence type="ECO:0000256" key="7">
    <source>
        <dbReference type="ARBA" id="ARBA00023141"/>
    </source>
</evidence>
<dbReference type="PANTHER" id="PTHR21272">
    <property type="entry name" value="CATABOLIC 3-DEHYDROQUINASE"/>
    <property type="match status" value="1"/>
</dbReference>
<dbReference type="GO" id="GO:0009423">
    <property type="term" value="P:chorismate biosynthetic process"/>
    <property type="evidence" value="ECO:0007669"/>
    <property type="project" value="UniProtKB-UniRule"/>
</dbReference>
<keyword evidence="7 9" id="KW-0057">Aromatic amino acid biosynthesis</keyword>